<dbReference type="Proteomes" id="UP000247702">
    <property type="component" value="Unassembled WGS sequence"/>
</dbReference>
<dbReference type="InterPro" id="IPR011990">
    <property type="entry name" value="TPR-like_helical_dom_sf"/>
</dbReference>
<dbReference type="SUPFAM" id="SSF81901">
    <property type="entry name" value="HCP-like"/>
    <property type="match status" value="1"/>
</dbReference>
<organism evidence="1 2">
    <name type="scientific">Rhizophagus clarus</name>
    <dbReference type="NCBI Taxonomy" id="94130"/>
    <lineage>
        <taxon>Eukaryota</taxon>
        <taxon>Fungi</taxon>
        <taxon>Fungi incertae sedis</taxon>
        <taxon>Mucoromycota</taxon>
        <taxon>Glomeromycotina</taxon>
        <taxon>Glomeromycetes</taxon>
        <taxon>Glomerales</taxon>
        <taxon>Glomeraceae</taxon>
        <taxon>Rhizophagus</taxon>
    </lineage>
</organism>
<evidence type="ECO:0000313" key="2">
    <source>
        <dbReference type="Proteomes" id="UP000247702"/>
    </source>
</evidence>
<dbReference type="Pfam" id="PF08238">
    <property type="entry name" value="Sel1"/>
    <property type="match status" value="4"/>
</dbReference>
<evidence type="ECO:0008006" key="3">
    <source>
        <dbReference type="Google" id="ProtNLM"/>
    </source>
</evidence>
<name>A0A2Z6Q365_9GLOM</name>
<dbReference type="EMBL" id="BEXD01000069">
    <property type="protein sequence ID" value="GBB83955.1"/>
    <property type="molecule type" value="Genomic_DNA"/>
</dbReference>
<sequence length="227" mass="26405">MFVEDISNDHKINEVPLSFNIIIDEINELIFKLLNKGIEWQSLEDNVIDYLNDHNIKLQEIYNWLLINQNDSNFIFLLGYINHRGVGTNVNLKKAFNLLINASEQNHILAQYFVGNCYAYKSGTIKNEKLAFEYYEKSAKKNFSHGQSDIGYFYKNGIAIDKDYDKAFELYMQSAEGANLGNMIAQYNLARLYEEGEGITKDIYKAVYWYEKSAEQGFQHAQDKLKN</sequence>
<dbReference type="PANTHER" id="PTHR43628:SF1">
    <property type="entry name" value="CHITIN SYNTHASE REGULATORY FACTOR 2-RELATED"/>
    <property type="match status" value="1"/>
</dbReference>
<evidence type="ECO:0000313" key="1">
    <source>
        <dbReference type="EMBL" id="GBB83955.1"/>
    </source>
</evidence>
<protein>
    <recommendedName>
        <fullName evidence="3">Sel1 repeat domain-containing protein</fullName>
    </recommendedName>
</protein>
<reference evidence="1 2" key="1">
    <citation type="submission" date="2017-11" db="EMBL/GenBank/DDBJ databases">
        <title>The genome of Rhizophagus clarus HR1 reveals common genetic basis of auxotrophy among arbuscular mycorrhizal fungi.</title>
        <authorList>
            <person name="Kobayashi Y."/>
        </authorList>
    </citation>
    <scope>NUCLEOTIDE SEQUENCE [LARGE SCALE GENOMIC DNA]</scope>
    <source>
        <strain evidence="1 2">HR1</strain>
    </source>
</reference>
<gene>
    <name evidence="1" type="ORF">RclHR1_01060019</name>
</gene>
<dbReference type="AlphaFoldDB" id="A0A2Z6Q365"/>
<accession>A0A2Z6Q365</accession>
<dbReference type="Gene3D" id="1.25.40.10">
    <property type="entry name" value="Tetratricopeptide repeat domain"/>
    <property type="match status" value="1"/>
</dbReference>
<dbReference type="SMART" id="SM00671">
    <property type="entry name" value="SEL1"/>
    <property type="match status" value="4"/>
</dbReference>
<keyword evidence="2" id="KW-1185">Reference proteome</keyword>
<comment type="caution">
    <text evidence="1">The sequence shown here is derived from an EMBL/GenBank/DDBJ whole genome shotgun (WGS) entry which is preliminary data.</text>
</comment>
<dbReference type="PANTHER" id="PTHR43628">
    <property type="entry name" value="ACTIVATOR OF C KINASE PROTEIN 1-RELATED"/>
    <property type="match status" value="1"/>
</dbReference>
<proteinExistence type="predicted"/>
<dbReference type="InterPro" id="IPR006597">
    <property type="entry name" value="Sel1-like"/>
</dbReference>
<dbReference type="InterPro" id="IPR052945">
    <property type="entry name" value="Mitotic_Regulator"/>
</dbReference>